<sequence>MKPLILTACISLILSSSLAVDFPNDLFFVHHPEIAEAHAKGLYQVNNYAQAPPMPYNAVNSAGSQPNSAQYPPYHANYNGNGLSRRGIKYTEDGAIDWQAMASDGQSQNKGMYAGQDAPYHNAYNYPPGAFNGMQTPPQGPANMNGNYANNAQASGATNGNQGNPQFYGNGTSNNAAYNHNNPYINNAAYNNGPYANDAAYNSGPYANNAAYNNNPQGRYDNVNNLAGYSNGYQQQNNPYNQGNQGNQGNAGYGGSYGNQQASNNFSPRKQYNNPNSYGIQQGANTASGQTAPNSNVRLAGASPKDDGYTRGEGTFYDLETHVGICGQRRKNTEIVTALNSKQMGTPDSRNPNCGKTIEIVGPNGKSVRATIVDDCKTCQTGGLEMSPAAFEQLGDFSHGSVPIKWKFVN</sequence>
<proteinExistence type="predicted"/>
<feature type="region of interest" description="Disordered" evidence="2">
    <location>
        <begin position="212"/>
        <end position="310"/>
    </location>
</feature>
<feature type="chain" id="PRO_5012258986" description="RlpA-like protein double-psi beta-barrel domain-containing protein" evidence="3">
    <location>
        <begin position="20"/>
        <end position="410"/>
    </location>
</feature>
<gene>
    <name evidence="4" type="ORF">BCV72DRAFT_265875</name>
</gene>
<protein>
    <recommendedName>
        <fullName evidence="5">RlpA-like protein double-psi beta-barrel domain-containing protein</fullName>
    </recommendedName>
</protein>
<keyword evidence="1 3" id="KW-0732">Signal</keyword>
<dbReference type="PANTHER" id="PTHR31836">
    <property type="match status" value="1"/>
</dbReference>
<dbReference type="VEuPathDB" id="FungiDB:BCV72DRAFT_265875"/>
<feature type="compositionally biased region" description="Low complexity" evidence="2">
    <location>
        <begin position="227"/>
        <end position="248"/>
    </location>
</feature>
<feature type="region of interest" description="Disordered" evidence="2">
    <location>
        <begin position="134"/>
        <end position="174"/>
    </location>
</feature>
<organism evidence="4">
    <name type="scientific">Rhizopus microsporus var. microsporus</name>
    <dbReference type="NCBI Taxonomy" id="86635"/>
    <lineage>
        <taxon>Eukaryota</taxon>
        <taxon>Fungi</taxon>
        <taxon>Fungi incertae sedis</taxon>
        <taxon>Mucoromycota</taxon>
        <taxon>Mucoromycotina</taxon>
        <taxon>Mucoromycetes</taxon>
        <taxon>Mucorales</taxon>
        <taxon>Mucorineae</taxon>
        <taxon>Rhizopodaceae</taxon>
        <taxon>Rhizopus</taxon>
    </lineage>
</organism>
<accession>A0A1X0QNL1</accession>
<dbReference type="OrthoDB" id="406505at2759"/>
<dbReference type="CDD" id="cd22191">
    <property type="entry name" value="DPBB_RlpA_EXP_N-like"/>
    <property type="match status" value="1"/>
</dbReference>
<feature type="compositionally biased region" description="Polar residues" evidence="2">
    <location>
        <begin position="134"/>
        <end position="173"/>
    </location>
</feature>
<reference evidence="4" key="1">
    <citation type="journal article" date="2016" name="Proc. Natl. Acad. Sci. U.S.A.">
        <title>Lipid metabolic changes in an early divergent fungus govern the establishment of a mutualistic symbiosis with endobacteria.</title>
        <authorList>
            <person name="Lastovetsky O.A."/>
            <person name="Gaspar M.L."/>
            <person name="Mondo S.J."/>
            <person name="LaButti K.M."/>
            <person name="Sandor L."/>
            <person name="Grigoriev I.V."/>
            <person name="Henry S.A."/>
            <person name="Pawlowska T.E."/>
        </authorList>
    </citation>
    <scope>NUCLEOTIDE SEQUENCE [LARGE SCALE GENOMIC DNA]</scope>
    <source>
        <strain evidence="4">ATCC 52814</strain>
    </source>
</reference>
<dbReference type="Proteomes" id="UP000242414">
    <property type="component" value="Unassembled WGS sequence"/>
</dbReference>
<feature type="signal peptide" evidence="3">
    <location>
        <begin position="1"/>
        <end position="19"/>
    </location>
</feature>
<evidence type="ECO:0000313" key="4">
    <source>
        <dbReference type="EMBL" id="ORE01339.1"/>
    </source>
</evidence>
<name>A0A1X0QNL1_RHIZD</name>
<evidence type="ECO:0000256" key="2">
    <source>
        <dbReference type="SAM" id="MobiDB-lite"/>
    </source>
</evidence>
<feature type="compositionally biased region" description="Polar residues" evidence="2">
    <location>
        <begin position="264"/>
        <end position="297"/>
    </location>
</feature>
<dbReference type="InterPro" id="IPR051477">
    <property type="entry name" value="Expansin_CellWall"/>
</dbReference>
<dbReference type="InterPro" id="IPR036908">
    <property type="entry name" value="RlpA-like_sf"/>
</dbReference>
<dbReference type="AlphaFoldDB" id="A0A1X0QNL1"/>
<dbReference type="PANTHER" id="PTHR31836:SF21">
    <property type="entry name" value="EXPANSIN-LIKE PROTEIN 7"/>
    <property type="match status" value="1"/>
</dbReference>
<dbReference type="EMBL" id="KV922148">
    <property type="protein sequence ID" value="ORE01339.1"/>
    <property type="molecule type" value="Genomic_DNA"/>
</dbReference>
<dbReference type="SUPFAM" id="SSF50685">
    <property type="entry name" value="Barwin-like endoglucanases"/>
    <property type="match status" value="1"/>
</dbReference>
<evidence type="ECO:0000256" key="1">
    <source>
        <dbReference type="ARBA" id="ARBA00022729"/>
    </source>
</evidence>
<evidence type="ECO:0000256" key="3">
    <source>
        <dbReference type="SAM" id="SignalP"/>
    </source>
</evidence>
<dbReference type="Gene3D" id="2.40.40.10">
    <property type="entry name" value="RlpA-like domain"/>
    <property type="match status" value="1"/>
</dbReference>
<evidence type="ECO:0008006" key="5">
    <source>
        <dbReference type="Google" id="ProtNLM"/>
    </source>
</evidence>